<sequence length="69" mass="7796">MAKVEVKCSISNCTYWGKGNQCTADRIQVDLDAHADHSYEMAVELGEFFHQDYADTSAETCCKTFQPKK</sequence>
<dbReference type="EMBL" id="JBBAXC010000010">
    <property type="protein sequence ID" value="MEI5908020.1"/>
    <property type="molecule type" value="Genomic_DNA"/>
</dbReference>
<organism evidence="2 3">
    <name type="scientific">Bacillus spongiae</name>
    <dbReference type="NCBI Taxonomy" id="2683610"/>
    <lineage>
        <taxon>Bacteria</taxon>
        <taxon>Bacillati</taxon>
        <taxon>Bacillota</taxon>
        <taxon>Bacilli</taxon>
        <taxon>Bacillales</taxon>
        <taxon>Bacillaceae</taxon>
        <taxon>Bacillus</taxon>
    </lineage>
</organism>
<dbReference type="RefSeq" id="WP_336587461.1">
    <property type="nucleotide sequence ID" value="NZ_JBBAXC010000010.1"/>
</dbReference>
<name>A0ABU8HF76_9BACI</name>
<dbReference type="Pfam" id="PF07561">
    <property type="entry name" value="DUF1540"/>
    <property type="match status" value="1"/>
</dbReference>
<dbReference type="Proteomes" id="UP001312865">
    <property type="component" value="Unassembled WGS sequence"/>
</dbReference>
<evidence type="ECO:0000313" key="3">
    <source>
        <dbReference type="Proteomes" id="UP001312865"/>
    </source>
</evidence>
<gene>
    <name evidence="2" type="ORF">WAK64_13245</name>
</gene>
<keyword evidence="3" id="KW-1185">Reference proteome</keyword>
<evidence type="ECO:0000259" key="1">
    <source>
        <dbReference type="Pfam" id="PF07561"/>
    </source>
</evidence>
<protein>
    <submittedName>
        <fullName evidence="2">DUF1540 domain-containing protein</fullName>
    </submittedName>
</protein>
<accession>A0ABU8HF76</accession>
<evidence type="ECO:0000313" key="2">
    <source>
        <dbReference type="EMBL" id="MEI5908020.1"/>
    </source>
</evidence>
<feature type="domain" description="DUF1540" evidence="1">
    <location>
        <begin position="6"/>
        <end position="65"/>
    </location>
</feature>
<reference evidence="2 3" key="1">
    <citation type="journal article" date="2018" name="J. Microbiol.">
        <title>Bacillus spongiae sp. nov., isolated from sponge of Jeju Island.</title>
        <authorList>
            <person name="Lee G.E."/>
            <person name="Im W.T."/>
            <person name="Park J.S."/>
        </authorList>
    </citation>
    <scope>NUCLEOTIDE SEQUENCE [LARGE SCALE GENOMIC DNA]</scope>
    <source>
        <strain evidence="2 3">135PIL107-10</strain>
    </source>
</reference>
<proteinExistence type="predicted"/>
<dbReference type="InterPro" id="IPR011437">
    <property type="entry name" value="DUF1540"/>
</dbReference>
<comment type="caution">
    <text evidence="2">The sequence shown here is derived from an EMBL/GenBank/DDBJ whole genome shotgun (WGS) entry which is preliminary data.</text>
</comment>